<dbReference type="PANTHER" id="PTHR47192:SF4">
    <property type="entry name" value="THIOREDOXIN-LIKE 3-2, CHLOROPLASTIC"/>
    <property type="match status" value="1"/>
</dbReference>
<evidence type="ECO:0000256" key="2">
    <source>
        <dbReference type="ARBA" id="ARBA00023157"/>
    </source>
</evidence>
<dbReference type="Pfam" id="PF00085">
    <property type="entry name" value="Thioredoxin"/>
    <property type="match status" value="1"/>
</dbReference>
<dbReference type="Proteomes" id="UP001055439">
    <property type="component" value="Chromosome 3"/>
</dbReference>
<sequence length="199" mass="22459">MSDAHLAAVPRRLHYPAFPRHHPALRSCLPLPLPRLNRRNSLSPPSIGTISLSRAVSFAAAGGTTAWSAKEVAPSPEEEEPPTSVALEPIVSEEHFDRIIAEAHQLEEPIVVLWMASWCRKCIYLKPKLEKLAAEYYPSIRFYCIDVNTVPHRLVNRAGITKMPTIQLWRDSQNQAEVIAGYKAWMVVDDVRKMIDNED</sequence>
<keyword evidence="6" id="KW-1185">Reference proteome</keyword>
<dbReference type="Gene3D" id="3.40.30.10">
    <property type="entry name" value="Glutaredoxin"/>
    <property type="match status" value="1"/>
</dbReference>
<dbReference type="PANTHER" id="PTHR47192">
    <property type="entry name" value="THIOREDOXIN-LIKE 3-2, CHLOROPLASTIC"/>
    <property type="match status" value="1"/>
</dbReference>
<dbReference type="InterPro" id="IPR013766">
    <property type="entry name" value="Thioredoxin_domain"/>
</dbReference>
<feature type="domain" description="Thioredoxin" evidence="4">
    <location>
        <begin position="69"/>
        <end position="199"/>
    </location>
</feature>
<proteinExistence type="predicted"/>
<keyword evidence="2" id="KW-1015">Disulfide bond</keyword>
<dbReference type="GO" id="GO:0009570">
    <property type="term" value="C:chloroplast stroma"/>
    <property type="evidence" value="ECO:0007669"/>
    <property type="project" value="InterPro"/>
</dbReference>
<name>A0A9E7FH64_9LILI</name>
<dbReference type="CDD" id="cd02947">
    <property type="entry name" value="TRX_family"/>
    <property type="match status" value="1"/>
</dbReference>
<evidence type="ECO:0000313" key="6">
    <source>
        <dbReference type="Proteomes" id="UP001055439"/>
    </source>
</evidence>
<dbReference type="AlphaFoldDB" id="A0A9E7FH64"/>
<dbReference type="EMBL" id="CP097505">
    <property type="protein sequence ID" value="URD94062.1"/>
    <property type="molecule type" value="Genomic_DNA"/>
</dbReference>
<keyword evidence="1" id="KW-0813">Transport</keyword>
<evidence type="ECO:0000313" key="5">
    <source>
        <dbReference type="EMBL" id="URD94062.1"/>
    </source>
</evidence>
<keyword evidence="3" id="KW-0676">Redox-active center</keyword>
<evidence type="ECO:0000259" key="4">
    <source>
        <dbReference type="PROSITE" id="PS51352"/>
    </source>
</evidence>
<protein>
    <submittedName>
        <fullName evidence="5">Thioredoxin</fullName>
    </submittedName>
</protein>
<dbReference type="InterPro" id="IPR044253">
    <property type="entry name" value="WCRKC1/2"/>
</dbReference>
<gene>
    <name evidence="5" type="ORF">MUK42_01437</name>
</gene>
<dbReference type="OrthoDB" id="2121326at2759"/>
<reference evidence="5" key="1">
    <citation type="submission" date="2022-05" db="EMBL/GenBank/DDBJ databases">
        <title>The Musa troglodytarum L. genome provides insights into the mechanism of non-climacteric behaviour and enrichment of carotenoids.</title>
        <authorList>
            <person name="Wang J."/>
        </authorList>
    </citation>
    <scope>NUCLEOTIDE SEQUENCE</scope>
    <source>
        <tissue evidence="5">Leaf</tissue>
    </source>
</reference>
<evidence type="ECO:0000256" key="3">
    <source>
        <dbReference type="ARBA" id="ARBA00023284"/>
    </source>
</evidence>
<dbReference type="PROSITE" id="PS51352">
    <property type="entry name" value="THIOREDOXIN_2"/>
    <property type="match status" value="1"/>
</dbReference>
<dbReference type="InterPro" id="IPR036249">
    <property type="entry name" value="Thioredoxin-like_sf"/>
</dbReference>
<dbReference type="SUPFAM" id="SSF52833">
    <property type="entry name" value="Thioredoxin-like"/>
    <property type="match status" value="1"/>
</dbReference>
<organism evidence="5 6">
    <name type="scientific">Musa troglodytarum</name>
    <name type="common">fe'i banana</name>
    <dbReference type="NCBI Taxonomy" id="320322"/>
    <lineage>
        <taxon>Eukaryota</taxon>
        <taxon>Viridiplantae</taxon>
        <taxon>Streptophyta</taxon>
        <taxon>Embryophyta</taxon>
        <taxon>Tracheophyta</taxon>
        <taxon>Spermatophyta</taxon>
        <taxon>Magnoliopsida</taxon>
        <taxon>Liliopsida</taxon>
        <taxon>Zingiberales</taxon>
        <taxon>Musaceae</taxon>
        <taxon>Musa</taxon>
    </lineage>
</organism>
<accession>A0A9E7FH64</accession>
<evidence type="ECO:0000256" key="1">
    <source>
        <dbReference type="ARBA" id="ARBA00022982"/>
    </source>
</evidence>
<dbReference type="FunFam" id="3.40.30.10:FF:000245">
    <property type="entry name" value="Thioredoxin"/>
    <property type="match status" value="1"/>
</dbReference>
<keyword evidence="1" id="KW-0249">Electron transport</keyword>